<reference evidence="1" key="1">
    <citation type="journal article" date="2019" name="bioRxiv">
        <title>The Genome of the Zebra Mussel, Dreissena polymorpha: A Resource for Invasive Species Research.</title>
        <authorList>
            <person name="McCartney M.A."/>
            <person name="Auch B."/>
            <person name="Kono T."/>
            <person name="Mallez S."/>
            <person name="Zhang Y."/>
            <person name="Obille A."/>
            <person name="Becker A."/>
            <person name="Abrahante J.E."/>
            <person name="Garbe J."/>
            <person name="Badalamenti J.P."/>
            <person name="Herman A."/>
            <person name="Mangelson H."/>
            <person name="Liachko I."/>
            <person name="Sullivan S."/>
            <person name="Sone E.D."/>
            <person name="Koren S."/>
            <person name="Silverstein K.A.T."/>
            <person name="Beckman K.B."/>
            <person name="Gohl D.M."/>
        </authorList>
    </citation>
    <scope>NUCLEOTIDE SEQUENCE</scope>
    <source>
        <strain evidence="1">Duluth1</strain>
        <tissue evidence="1">Whole animal</tissue>
    </source>
</reference>
<accession>A0A9D4LKZ9</accession>
<keyword evidence="2" id="KW-1185">Reference proteome</keyword>
<name>A0A9D4LKZ9_DREPO</name>
<sequence length="58" mass="6313">MSFNKEQNDHAKNEDFVSRDKNKAGKIALISTALTKRGCHVLVSPADADVDIVNATVE</sequence>
<gene>
    <name evidence="1" type="ORF">DPMN_023586</name>
</gene>
<comment type="caution">
    <text evidence="1">The sequence shown here is derived from an EMBL/GenBank/DDBJ whole genome shotgun (WGS) entry which is preliminary data.</text>
</comment>
<reference evidence="1" key="2">
    <citation type="submission" date="2020-11" db="EMBL/GenBank/DDBJ databases">
        <authorList>
            <person name="McCartney M.A."/>
            <person name="Auch B."/>
            <person name="Kono T."/>
            <person name="Mallez S."/>
            <person name="Becker A."/>
            <person name="Gohl D.M."/>
            <person name="Silverstein K.A.T."/>
            <person name="Koren S."/>
            <person name="Bechman K.B."/>
            <person name="Herman A."/>
            <person name="Abrahante J.E."/>
            <person name="Garbe J."/>
        </authorList>
    </citation>
    <scope>NUCLEOTIDE SEQUENCE</scope>
    <source>
        <strain evidence="1">Duluth1</strain>
        <tissue evidence="1">Whole animal</tissue>
    </source>
</reference>
<proteinExistence type="predicted"/>
<evidence type="ECO:0000313" key="1">
    <source>
        <dbReference type="EMBL" id="KAH3860675.1"/>
    </source>
</evidence>
<dbReference type="EMBL" id="JAIWYP010000002">
    <property type="protein sequence ID" value="KAH3860675.1"/>
    <property type="molecule type" value="Genomic_DNA"/>
</dbReference>
<organism evidence="1 2">
    <name type="scientific">Dreissena polymorpha</name>
    <name type="common">Zebra mussel</name>
    <name type="synonym">Mytilus polymorpha</name>
    <dbReference type="NCBI Taxonomy" id="45954"/>
    <lineage>
        <taxon>Eukaryota</taxon>
        <taxon>Metazoa</taxon>
        <taxon>Spiralia</taxon>
        <taxon>Lophotrochozoa</taxon>
        <taxon>Mollusca</taxon>
        <taxon>Bivalvia</taxon>
        <taxon>Autobranchia</taxon>
        <taxon>Heteroconchia</taxon>
        <taxon>Euheterodonta</taxon>
        <taxon>Imparidentia</taxon>
        <taxon>Neoheterodontei</taxon>
        <taxon>Myida</taxon>
        <taxon>Dreissenoidea</taxon>
        <taxon>Dreissenidae</taxon>
        <taxon>Dreissena</taxon>
    </lineage>
</organism>
<protein>
    <submittedName>
        <fullName evidence="1">Uncharacterized protein</fullName>
    </submittedName>
</protein>
<dbReference type="AlphaFoldDB" id="A0A9D4LKZ9"/>
<evidence type="ECO:0000313" key="2">
    <source>
        <dbReference type="Proteomes" id="UP000828390"/>
    </source>
</evidence>
<dbReference type="Proteomes" id="UP000828390">
    <property type="component" value="Unassembled WGS sequence"/>
</dbReference>